<accession>A0A382J4R1</accession>
<evidence type="ECO:0008006" key="4">
    <source>
        <dbReference type="Google" id="ProtNLM"/>
    </source>
</evidence>
<reference evidence="3" key="1">
    <citation type="submission" date="2018-05" db="EMBL/GenBank/DDBJ databases">
        <authorList>
            <person name="Lanie J.A."/>
            <person name="Ng W.-L."/>
            <person name="Kazmierczak K.M."/>
            <person name="Andrzejewski T.M."/>
            <person name="Davidsen T.M."/>
            <person name="Wayne K.J."/>
            <person name="Tettelin H."/>
            <person name="Glass J.I."/>
            <person name="Rusch D."/>
            <person name="Podicherti R."/>
            <person name="Tsui H.-C.T."/>
            <person name="Winkler M.E."/>
        </authorList>
    </citation>
    <scope>NUCLEOTIDE SEQUENCE</scope>
</reference>
<evidence type="ECO:0000256" key="1">
    <source>
        <dbReference type="ARBA" id="ARBA00022679"/>
    </source>
</evidence>
<protein>
    <recommendedName>
        <fullName evidence="4">3-deoxy-manno-octulosonate cytidylyltransferase</fullName>
    </recommendedName>
</protein>
<dbReference type="PANTHER" id="PTHR42866">
    <property type="entry name" value="3-DEOXY-MANNO-OCTULOSONATE CYTIDYLYLTRANSFERASE"/>
    <property type="match status" value="1"/>
</dbReference>
<dbReference type="Gene3D" id="3.90.550.10">
    <property type="entry name" value="Spore Coat Polysaccharide Biosynthesis Protein SpsA, Chain A"/>
    <property type="match status" value="1"/>
</dbReference>
<dbReference type="GO" id="GO:0008690">
    <property type="term" value="F:3-deoxy-manno-octulosonate cytidylyltransferase activity"/>
    <property type="evidence" value="ECO:0007669"/>
    <property type="project" value="TreeGrafter"/>
</dbReference>
<dbReference type="SUPFAM" id="SSF53448">
    <property type="entry name" value="Nucleotide-diphospho-sugar transferases"/>
    <property type="match status" value="1"/>
</dbReference>
<keyword evidence="1" id="KW-0808">Transferase</keyword>
<organism evidence="3">
    <name type="scientific">marine metagenome</name>
    <dbReference type="NCBI Taxonomy" id="408172"/>
    <lineage>
        <taxon>unclassified sequences</taxon>
        <taxon>metagenomes</taxon>
        <taxon>ecological metagenomes</taxon>
    </lineage>
</organism>
<sequence length="91" mass="10252">MIRRTYKRAVLSGIDTMVVTDDQRIVEECFRYDIPVDIVKEPCKTGTDRVARAAAKLTKTEWIINLQGDEPFANPNDILKVADQMENGVPG</sequence>
<dbReference type="GO" id="GO:0005829">
    <property type="term" value="C:cytosol"/>
    <property type="evidence" value="ECO:0007669"/>
    <property type="project" value="TreeGrafter"/>
</dbReference>
<dbReference type="InterPro" id="IPR003329">
    <property type="entry name" value="Cytidylyl_trans"/>
</dbReference>
<keyword evidence="2" id="KW-0548">Nucleotidyltransferase</keyword>
<dbReference type="InterPro" id="IPR029044">
    <property type="entry name" value="Nucleotide-diphossugar_trans"/>
</dbReference>
<dbReference type="Pfam" id="PF02348">
    <property type="entry name" value="CTP_transf_3"/>
    <property type="match status" value="1"/>
</dbReference>
<proteinExistence type="predicted"/>
<feature type="non-terminal residue" evidence="3">
    <location>
        <position position="91"/>
    </location>
</feature>
<evidence type="ECO:0000256" key="2">
    <source>
        <dbReference type="ARBA" id="ARBA00022695"/>
    </source>
</evidence>
<gene>
    <name evidence="3" type="ORF">METZ01_LOCUS258675</name>
</gene>
<dbReference type="AlphaFoldDB" id="A0A382J4R1"/>
<dbReference type="PANTHER" id="PTHR42866:SF2">
    <property type="entry name" value="3-DEOXY-MANNO-OCTULOSONATE CYTIDYLYLTRANSFERASE, MITOCHONDRIAL"/>
    <property type="match status" value="1"/>
</dbReference>
<name>A0A382J4R1_9ZZZZ</name>
<dbReference type="EMBL" id="UINC01071136">
    <property type="protein sequence ID" value="SVC05821.1"/>
    <property type="molecule type" value="Genomic_DNA"/>
</dbReference>
<evidence type="ECO:0000313" key="3">
    <source>
        <dbReference type="EMBL" id="SVC05821.1"/>
    </source>
</evidence>